<dbReference type="EMBL" id="SGPK01000226">
    <property type="protein sequence ID" value="THH05941.1"/>
    <property type="molecule type" value="Genomic_DNA"/>
</dbReference>
<evidence type="ECO:0000256" key="2">
    <source>
        <dbReference type="SAM" id="Phobius"/>
    </source>
</evidence>
<feature type="region of interest" description="Disordered" evidence="1">
    <location>
        <begin position="39"/>
        <end position="64"/>
    </location>
</feature>
<keyword evidence="2" id="KW-1133">Transmembrane helix</keyword>
<evidence type="ECO:0000313" key="3">
    <source>
        <dbReference type="EMBL" id="THH05941.1"/>
    </source>
</evidence>
<evidence type="ECO:0000313" key="4">
    <source>
        <dbReference type="Proteomes" id="UP000308199"/>
    </source>
</evidence>
<dbReference type="OrthoDB" id="3350156at2759"/>
<feature type="compositionally biased region" description="Polar residues" evidence="1">
    <location>
        <begin position="1"/>
        <end position="17"/>
    </location>
</feature>
<comment type="caution">
    <text evidence="3">The sequence shown here is derived from an EMBL/GenBank/DDBJ whole genome shotgun (WGS) entry which is preliminary data.</text>
</comment>
<sequence>METTASTSAQPALTAQQPRPRAAVCQCYRPAPLTCQCHEPETTTHSSPRSAVLPSPPDSPLLDPYWDADIDSLSSFPSISSSVFFSSGAGSPHSHPHSRPLSDQLCHHHLHEHEHIIEHEHDHEFGHGHDAGLVIPSLTLPSALPQPTPYGQGLGDAAFILIGPTNAGAGALAEFLADADDVVDAAAWEPVPGGVGARVLRASTDWIEERDQHGLERFEGTANVSFLELDGFDAAAKPEYVIENVLRHVHDVFHDVRNQLDNSPSSPLLHSLLASSHSTLFTALIYVTATPLTAQDHAIITGLASSIPIIPFSTTSSSAALSFARHASIQPKLSFFQPRSYYALRLGLFRSPNTLASLRAEAADRFMRWREVERAVADMSSSVMNPGTVSAAAMRRRDTITGAEDNNWAWSKAAWEVSLSEDIARRMRLVNPPAEKSEFSTEPESRFADPGSNLLATVPPYFAPVLDPLHFRSLMMLSLALLVPPSISGTTKVGTKSVLTPGMVGVRSASTVKPASSSTSSSQGGWGAWRWGLAIMGVFCAGMGIGLVLSS</sequence>
<gene>
    <name evidence="3" type="ORF">EW145_g4427</name>
</gene>
<dbReference type="Proteomes" id="UP000308199">
    <property type="component" value="Unassembled WGS sequence"/>
</dbReference>
<protein>
    <submittedName>
        <fullName evidence="3">Uncharacterized protein</fullName>
    </submittedName>
</protein>
<feature type="region of interest" description="Disordered" evidence="1">
    <location>
        <begin position="1"/>
        <end position="21"/>
    </location>
</feature>
<dbReference type="AlphaFoldDB" id="A0A4S4L4Y4"/>
<name>A0A4S4L4Y4_9AGAM</name>
<organism evidence="3 4">
    <name type="scientific">Phellinidium pouzarii</name>
    <dbReference type="NCBI Taxonomy" id="167371"/>
    <lineage>
        <taxon>Eukaryota</taxon>
        <taxon>Fungi</taxon>
        <taxon>Dikarya</taxon>
        <taxon>Basidiomycota</taxon>
        <taxon>Agaricomycotina</taxon>
        <taxon>Agaricomycetes</taxon>
        <taxon>Hymenochaetales</taxon>
        <taxon>Hymenochaetaceae</taxon>
        <taxon>Phellinidium</taxon>
    </lineage>
</organism>
<proteinExistence type="predicted"/>
<reference evidence="3 4" key="1">
    <citation type="submission" date="2019-02" db="EMBL/GenBank/DDBJ databases">
        <title>Genome sequencing of the rare red list fungi Phellinidium pouzarii.</title>
        <authorList>
            <person name="Buettner E."/>
            <person name="Kellner H."/>
        </authorList>
    </citation>
    <scope>NUCLEOTIDE SEQUENCE [LARGE SCALE GENOMIC DNA]</scope>
    <source>
        <strain evidence="3 4">DSM 108285</strain>
    </source>
</reference>
<keyword evidence="2" id="KW-0472">Membrane</keyword>
<feature type="transmembrane region" description="Helical" evidence="2">
    <location>
        <begin position="528"/>
        <end position="549"/>
    </location>
</feature>
<evidence type="ECO:0000256" key="1">
    <source>
        <dbReference type="SAM" id="MobiDB-lite"/>
    </source>
</evidence>
<accession>A0A4S4L4Y4</accession>
<keyword evidence="2" id="KW-0812">Transmembrane</keyword>
<keyword evidence="4" id="KW-1185">Reference proteome</keyword>